<dbReference type="RefSeq" id="WP_073336474.1">
    <property type="nucleotide sequence ID" value="NZ_FQXM01000002.1"/>
</dbReference>
<organism evidence="4 5">
    <name type="scientific">Clostridium grantii DSM 8605</name>
    <dbReference type="NCBI Taxonomy" id="1121316"/>
    <lineage>
        <taxon>Bacteria</taxon>
        <taxon>Bacillati</taxon>
        <taxon>Bacillota</taxon>
        <taxon>Clostridia</taxon>
        <taxon>Eubacteriales</taxon>
        <taxon>Clostridiaceae</taxon>
        <taxon>Clostridium</taxon>
    </lineage>
</organism>
<gene>
    <name evidence="4" type="ORF">SAMN02745207_00418</name>
</gene>
<dbReference type="InterPro" id="IPR006343">
    <property type="entry name" value="DnaB/C_C"/>
</dbReference>
<dbReference type="Gene3D" id="1.10.10.630">
    <property type="entry name" value="DnaD domain-like"/>
    <property type="match status" value="1"/>
</dbReference>
<dbReference type="EMBL" id="FQXM01000002">
    <property type="protein sequence ID" value="SHH20061.1"/>
    <property type="molecule type" value="Genomic_DNA"/>
</dbReference>
<feature type="region of interest" description="Disordered" evidence="2">
    <location>
        <begin position="17"/>
        <end position="68"/>
    </location>
</feature>
<evidence type="ECO:0000313" key="5">
    <source>
        <dbReference type="Proteomes" id="UP000184447"/>
    </source>
</evidence>
<dbReference type="Proteomes" id="UP000184447">
    <property type="component" value="Unassembled WGS sequence"/>
</dbReference>
<feature type="domain" description="DnaB/C C-terminal" evidence="3">
    <location>
        <begin position="80"/>
        <end position="139"/>
    </location>
</feature>
<dbReference type="AlphaFoldDB" id="A0A1M5R1N3"/>
<dbReference type="SUPFAM" id="SSF158499">
    <property type="entry name" value="DnaD domain-like"/>
    <property type="match status" value="1"/>
</dbReference>
<name>A0A1M5R1N3_9CLOT</name>
<evidence type="ECO:0000256" key="1">
    <source>
        <dbReference type="ARBA" id="ARBA00093462"/>
    </source>
</evidence>
<comment type="similarity">
    <text evidence="1">Belongs to the DnaB/DnaD family.</text>
</comment>
<keyword evidence="5" id="KW-1185">Reference proteome</keyword>
<accession>A0A1M5R1N3</accession>
<feature type="compositionally biased region" description="Basic and acidic residues" evidence="2">
    <location>
        <begin position="27"/>
        <end position="67"/>
    </location>
</feature>
<dbReference type="Pfam" id="PF07261">
    <property type="entry name" value="DnaB_2"/>
    <property type="match status" value="1"/>
</dbReference>
<dbReference type="NCBIfam" id="TIGR01446">
    <property type="entry name" value="DnaD_dom"/>
    <property type="match status" value="1"/>
</dbReference>
<protein>
    <submittedName>
        <fullName evidence="4">DnaD and phage-associated domain-containing protein</fullName>
    </submittedName>
</protein>
<evidence type="ECO:0000259" key="3">
    <source>
        <dbReference type="Pfam" id="PF07261"/>
    </source>
</evidence>
<dbReference type="InterPro" id="IPR034829">
    <property type="entry name" value="DnaD-like_sf"/>
</dbReference>
<dbReference type="OrthoDB" id="3199595at2"/>
<evidence type="ECO:0000256" key="2">
    <source>
        <dbReference type="SAM" id="MobiDB-lite"/>
    </source>
</evidence>
<sequence>MKDVKLDVMLSNKNVMLRNDVEEERDKEERDKEERDKEERDKEERDKEERDKEEDLEREKERRKEEISTWSTDFSLEACNYYEKAGFGTISQITLDKITDMVNEFTLEWFKGAVDIAVMRNKKSLSYVQGVLNNWRAEGREEKNGSTSHHKKDASSLYDFSMFGG</sequence>
<evidence type="ECO:0000313" key="4">
    <source>
        <dbReference type="EMBL" id="SHH20061.1"/>
    </source>
</evidence>
<dbReference type="STRING" id="1121316.SAMN02745207_00418"/>
<reference evidence="4 5" key="1">
    <citation type="submission" date="2016-11" db="EMBL/GenBank/DDBJ databases">
        <authorList>
            <person name="Jaros S."/>
            <person name="Januszkiewicz K."/>
            <person name="Wedrychowicz H."/>
        </authorList>
    </citation>
    <scope>NUCLEOTIDE SEQUENCE [LARGE SCALE GENOMIC DNA]</scope>
    <source>
        <strain evidence="4 5">DSM 8605</strain>
    </source>
</reference>
<proteinExistence type="inferred from homology"/>